<keyword evidence="2" id="KW-1185">Reference proteome</keyword>
<dbReference type="Proteomes" id="UP001195769">
    <property type="component" value="Unassembled WGS sequence"/>
</dbReference>
<dbReference type="Gene3D" id="1.10.472.10">
    <property type="entry name" value="Cyclin-like"/>
    <property type="match status" value="1"/>
</dbReference>
<evidence type="ECO:0000313" key="1">
    <source>
        <dbReference type="EMBL" id="KAG1893040.1"/>
    </source>
</evidence>
<proteinExistence type="predicted"/>
<dbReference type="GeneID" id="64670317"/>
<dbReference type="CDD" id="cd20557">
    <property type="entry name" value="CYCLIN_ScPCL1-like"/>
    <property type="match status" value="1"/>
</dbReference>
<organism evidence="1 2">
    <name type="scientific">Suillus fuscotomentosus</name>
    <dbReference type="NCBI Taxonomy" id="1912939"/>
    <lineage>
        <taxon>Eukaryota</taxon>
        <taxon>Fungi</taxon>
        <taxon>Dikarya</taxon>
        <taxon>Basidiomycota</taxon>
        <taxon>Agaricomycotina</taxon>
        <taxon>Agaricomycetes</taxon>
        <taxon>Agaricomycetidae</taxon>
        <taxon>Boletales</taxon>
        <taxon>Suillineae</taxon>
        <taxon>Suillaceae</taxon>
        <taxon>Suillus</taxon>
    </lineage>
</organism>
<dbReference type="EMBL" id="JABBWK010000110">
    <property type="protein sequence ID" value="KAG1893040.1"/>
    <property type="molecule type" value="Genomic_DNA"/>
</dbReference>
<name>A0AAD4HCY7_9AGAM</name>
<reference evidence="1" key="1">
    <citation type="journal article" date="2020" name="New Phytol.">
        <title>Comparative genomics reveals dynamic genome evolution in host specialist ectomycorrhizal fungi.</title>
        <authorList>
            <person name="Lofgren L.A."/>
            <person name="Nguyen N.H."/>
            <person name="Vilgalys R."/>
            <person name="Ruytinx J."/>
            <person name="Liao H.L."/>
            <person name="Branco S."/>
            <person name="Kuo A."/>
            <person name="LaButti K."/>
            <person name="Lipzen A."/>
            <person name="Andreopoulos W."/>
            <person name="Pangilinan J."/>
            <person name="Riley R."/>
            <person name="Hundley H."/>
            <person name="Na H."/>
            <person name="Barry K."/>
            <person name="Grigoriev I.V."/>
            <person name="Stajich J.E."/>
            <person name="Kennedy P.G."/>
        </authorList>
    </citation>
    <scope>NUCLEOTIDE SEQUENCE</scope>
    <source>
        <strain evidence="1">FC203</strain>
    </source>
</reference>
<sequence>MTLTPTNHHLFISASMLASKVICDDTYSNKSWSIVAQGMFQLREINQVSCQCNYNSPSSNSKCTSSA</sequence>
<dbReference type="AlphaFoldDB" id="A0AAD4HCY7"/>
<accession>A0AAD4HCY7</accession>
<comment type="caution">
    <text evidence="1">The sequence shown here is derived from an EMBL/GenBank/DDBJ whole genome shotgun (WGS) entry which is preliminary data.</text>
</comment>
<dbReference type="RefSeq" id="XP_041218616.1">
    <property type="nucleotide sequence ID" value="XM_041376019.1"/>
</dbReference>
<gene>
    <name evidence="1" type="ORF">F5891DRAFT_963601</name>
</gene>
<evidence type="ECO:0000313" key="2">
    <source>
        <dbReference type="Proteomes" id="UP001195769"/>
    </source>
</evidence>
<protein>
    <submittedName>
        <fullName evidence="1">Uncharacterized protein</fullName>
    </submittedName>
</protein>